<organism evidence="1 2">
    <name type="scientific">Candidatus Onthovivens merdipullorum</name>
    <dbReference type="NCBI Taxonomy" id="2840889"/>
    <lineage>
        <taxon>Bacteria</taxon>
        <taxon>Bacillati</taxon>
        <taxon>Bacillota</taxon>
        <taxon>Bacilli</taxon>
        <taxon>Bacillales</taxon>
        <taxon>Candidatus Onthovivens</taxon>
    </lineage>
</organism>
<dbReference type="AlphaFoldDB" id="A0A9D9DJT6"/>
<evidence type="ECO:0000313" key="2">
    <source>
        <dbReference type="Proteomes" id="UP000823613"/>
    </source>
</evidence>
<evidence type="ECO:0000313" key="1">
    <source>
        <dbReference type="EMBL" id="MBO8427756.1"/>
    </source>
</evidence>
<name>A0A9D9DJT6_9BACL</name>
<proteinExistence type="predicted"/>
<protein>
    <submittedName>
        <fullName evidence="1">Uncharacterized protein</fullName>
    </submittedName>
</protein>
<reference evidence="1" key="2">
    <citation type="journal article" date="2021" name="PeerJ">
        <title>Extensive microbial diversity within the chicken gut microbiome revealed by metagenomics and culture.</title>
        <authorList>
            <person name="Gilroy R."/>
            <person name="Ravi A."/>
            <person name="Getino M."/>
            <person name="Pursley I."/>
            <person name="Horton D.L."/>
            <person name="Alikhan N.F."/>
            <person name="Baker D."/>
            <person name="Gharbi K."/>
            <person name="Hall N."/>
            <person name="Watson M."/>
            <person name="Adriaenssens E.M."/>
            <person name="Foster-Nyarko E."/>
            <person name="Jarju S."/>
            <person name="Secka A."/>
            <person name="Antonio M."/>
            <person name="Oren A."/>
            <person name="Chaudhuri R.R."/>
            <person name="La Ragione R."/>
            <person name="Hildebrand F."/>
            <person name="Pallen M.J."/>
        </authorList>
    </citation>
    <scope>NUCLEOTIDE SEQUENCE</scope>
    <source>
        <strain evidence="1">11159</strain>
    </source>
</reference>
<accession>A0A9D9DJT6</accession>
<sequence length="121" mass="13538">MSNKLALILCIPFILFVFLFGVDLVMIQTVYTNLDSISETISYKISQNGIDSNGNIDKSIEQYLYETTGAIIVSNNNNKANFLEGDIFAYTLSKEYQPILLSSKTITINIDRYAVIGINHS</sequence>
<dbReference type="Proteomes" id="UP000823613">
    <property type="component" value="Unassembled WGS sequence"/>
</dbReference>
<gene>
    <name evidence="1" type="ORF">IAC58_04290</name>
</gene>
<comment type="caution">
    <text evidence="1">The sequence shown here is derived from an EMBL/GenBank/DDBJ whole genome shotgun (WGS) entry which is preliminary data.</text>
</comment>
<dbReference type="EMBL" id="JADIMY010000086">
    <property type="protein sequence ID" value="MBO8427756.1"/>
    <property type="molecule type" value="Genomic_DNA"/>
</dbReference>
<reference evidence="1" key="1">
    <citation type="submission" date="2020-10" db="EMBL/GenBank/DDBJ databases">
        <authorList>
            <person name="Gilroy R."/>
        </authorList>
    </citation>
    <scope>NUCLEOTIDE SEQUENCE</scope>
    <source>
        <strain evidence="1">11159</strain>
    </source>
</reference>